<proteinExistence type="predicted"/>
<dbReference type="EMBL" id="QGNW01001966">
    <property type="protein sequence ID" value="RVW27081.1"/>
    <property type="molecule type" value="Genomic_DNA"/>
</dbReference>
<comment type="caution">
    <text evidence="2">The sequence shown here is derived from an EMBL/GenBank/DDBJ whole genome shotgun (WGS) entry which is preliminary data.</text>
</comment>
<gene>
    <name evidence="2" type="ORF">CK203_096747</name>
</gene>
<name>A0A438CV71_VITVI</name>
<organism evidence="2 3">
    <name type="scientific">Vitis vinifera</name>
    <name type="common">Grape</name>
    <dbReference type="NCBI Taxonomy" id="29760"/>
    <lineage>
        <taxon>Eukaryota</taxon>
        <taxon>Viridiplantae</taxon>
        <taxon>Streptophyta</taxon>
        <taxon>Embryophyta</taxon>
        <taxon>Tracheophyta</taxon>
        <taxon>Spermatophyta</taxon>
        <taxon>Magnoliopsida</taxon>
        <taxon>eudicotyledons</taxon>
        <taxon>Gunneridae</taxon>
        <taxon>Pentapetalae</taxon>
        <taxon>rosids</taxon>
        <taxon>Vitales</taxon>
        <taxon>Vitaceae</taxon>
        <taxon>Viteae</taxon>
        <taxon>Vitis</taxon>
    </lineage>
</organism>
<reference evidence="2 3" key="1">
    <citation type="journal article" date="2018" name="PLoS Genet.">
        <title>Population sequencing reveals clonal diversity and ancestral inbreeding in the grapevine cultivar Chardonnay.</title>
        <authorList>
            <person name="Roach M.J."/>
            <person name="Johnson D.L."/>
            <person name="Bohlmann J."/>
            <person name="van Vuuren H.J."/>
            <person name="Jones S.J."/>
            <person name="Pretorius I.S."/>
            <person name="Schmidt S.A."/>
            <person name="Borneman A.R."/>
        </authorList>
    </citation>
    <scope>NUCLEOTIDE SEQUENCE [LARGE SCALE GENOMIC DNA]</scope>
    <source>
        <strain evidence="3">cv. Chardonnay</strain>
        <tissue evidence="2">Leaf</tissue>
    </source>
</reference>
<feature type="compositionally biased region" description="Basic residues" evidence="1">
    <location>
        <begin position="1"/>
        <end position="20"/>
    </location>
</feature>
<evidence type="ECO:0000313" key="3">
    <source>
        <dbReference type="Proteomes" id="UP000288805"/>
    </source>
</evidence>
<evidence type="ECO:0000313" key="2">
    <source>
        <dbReference type="EMBL" id="RVW27081.1"/>
    </source>
</evidence>
<evidence type="ECO:0000256" key="1">
    <source>
        <dbReference type="SAM" id="MobiDB-lite"/>
    </source>
</evidence>
<protein>
    <submittedName>
        <fullName evidence="2">Uncharacterized protein</fullName>
    </submittedName>
</protein>
<feature type="region of interest" description="Disordered" evidence="1">
    <location>
        <begin position="1"/>
        <end position="30"/>
    </location>
</feature>
<accession>A0A438CV71</accession>
<dbReference type="Proteomes" id="UP000288805">
    <property type="component" value="Unassembled WGS sequence"/>
</dbReference>
<dbReference type="AlphaFoldDB" id="A0A438CV71"/>
<sequence length="83" mass="9229">MSTSKTHRRGHKEKNRKGKLTQRSSLFHSSIPMTMAPQAELRLPKTFPNLLSGRSVSELSSDGGPRLTKLLLNVTFQRSLGPV</sequence>
<feature type="compositionally biased region" description="Polar residues" evidence="1">
    <location>
        <begin position="21"/>
        <end position="30"/>
    </location>
</feature>